<dbReference type="Proteomes" id="UP000673552">
    <property type="component" value="Chromosome 36"/>
</dbReference>
<accession>A0A836G108</accession>
<gene>
    <name evidence="3" type="ORF">LSCM1_00354</name>
</gene>
<dbReference type="EMBL" id="JAFEUZ010000036">
    <property type="protein sequence ID" value="KAG5464174.1"/>
    <property type="molecule type" value="Genomic_DNA"/>
</dbReference>
<dbReference type="GeneID" id="92510518"/>
<feature type="region of interest" description="Disordered" evidence="2">
    <location>
        <begin position="77"/>
        <end position="113"/>
    </location>
</feature>
<feature type="compositionally biased region" description="Low complexity" evidence="2">
    <location>
        <begin position="150"/>
        <end position="172"/>
    </location>
</feature>
<proteinExistence type="predicted"/>
<reference evidence="3 4" key="1">
    <citation type="submission" date="2021-03" db="EMBL/GenBank/DDBJ databases">
        <title>Leishmania (Mundinia) martiniquensis Genome sequencing and assembly.</title>
        <authorList>
            <person name="Almutairi H."/>
            <person name="Gatherer D."/>
        </authorList>
    </citation>
    <scope>NUCLEOTIDE SEQUENCE [LARGE SCALE GENOMIC DNA]</scope>
    <source>
        <strain evidence="3">LSCM1</strain>
    </source>
</reference>
<protein>
    <submittedName>
        <fullName evidence="3">Uncharacterized protein</fullName>
    </submittedName>
</protein>
<organism evidence="3 4">
    <name type="scientific">Leishmania martiniquensis</name>
    <dbReference type="NCBI Taxonomy" id="1580590"/>
    <lineage>
        <taxon>Eukaryota</taxon>
        <taxon>Discoba</taxon>
        <taxon>Euglenozoa</taxon>
        <taxon>Kinetoplastea</taxon>
        <taxon>Metakinetoplastina</taxon>
        <taxon>Trypanosomatida</taxon>
        <taxon>Trypanosomatidae</taxon>
        <taxon>Leishmaniinae</taxon>
        <taxon>Leishmania</taxon>
    </lineage>
</organism>
<keyword evidence="4" id="KW-1185">Reference proteome</keyword>
<feature type="coiled-coil region" evidence="1">
    <location>
        <begin position="456"/>
        <end position="674"/>
    </location>
</feature>
<evidence type="ECO:0000256" key="2">
    <source>
        <dbReference type="SAM" id="MobiDB-lite"/>
    </source>
</evidence>
<dbReference type="PANTHER" id="PTHR38019:SF1">
    <property type="entry name" value="N-ACETYLTRANSFERASE DOMAIN-CONTAINING PROTEIN"/>
    <property type="match status" value="1"/>
</dbReference>
<dbReference type="OrthoDB" id="267746at2759"/>
<evidence type="ECO:0000256" key="1">
    <source>
        <dbReference type="SAM" id="Coils"/>
    </source>
</evidence>
<name>A0A836G108_9TRYP</name>
<evidence type="ECO:0000313" key="4">
    <source>
        <dbReference type="Proteomes" id="UP000673552"/>
    </source>
</evidence>
<evidence type="ECO:0000313" key="3">
    <source>
        <dbReference type="EMBL" id="KAG5464174.1"/>
    </source>
</evidence>
<keyword evidence="1" id="KW-0175">Coiled coil</keyword>
<feature type="compositionally biased region" description="Low complexity" evidence="2">
    <location>
        <begin position="183"/>
        <end position="195"/>
    </location>
</feature>
<sequence length="799" mass="90516">MSCVKEPLHRLAFGSITLPNIPRIAADEKSRQKYLSEYEKYEPELRRHHLGAAETTNTIGLKDVPAEFDRTVPSLLGPTEAEQEYERTRESRKAPPLRKGYRGASARTSHVAVTDTLTPAARKSISLPLSQVPQSDEGPPQVVTPTNSRPSSAVSTPATASAAPEAGEEAVGLDPVKADGTRESAAAVVEAAPARIPRPPSALPKRKPPTVATPGSQPRARTAPSLKPPLATGRLGQRDGASSAAYARVAKPKLPQPDRPLRAASPTTAHGAESTARLLRVLLNPPPQYTASLRLDLSFFDLGWLQSGQAAPHRLTTLESRFSNKEVSPRFRINSPRSVITLLEKGASPEDWDPPSGVFSSAAISSPTCVTQDIAAVQTEVCAHRRAYVQAQRDALCRSLQDSYSALCARAPLDEVIRLYRRLSEADTLTFTMREEELLPLATVVQQRQERQRRMFESSKNRMMREVQRAKELQEQEDAAVQRKLQAEAEAEEERRRKALEEQEARRLVQARLEAHHAERQRREEVYRQHLQARLERAEARKAERMAARERQLQAIQEQREAREAERARRLERKTALLEEQAVAQEQKRREKEATCEQLRAMREARIAEEHRALVEKQQRAACLREEARQRAAEAEEAMRQAALQRQLDAEERLRELQARRKEEAVERAAATAAHHERLNEIRSQAVAKEELLKATHLERYRQEEERHRNARSRQLADIMWRREAEWEQDETKAYLMLQLQRIAEFKKLHTVASLLEKHKAACTVVRQRELICEEAMRAREKLRAERDALKHLISSLPQ</sequence>
<dbReference type="KEGG" id="lmat:92510518"/>
<dbReference type="PANTHER" id="PTHR38019">
    <property type="entry name" value="KDA ANTIGEN P200, PUTATIVE-RELATED"/>
    <property type="match status" value="1"/>
</dbReference>
<comment type="caution">
    <text evidence="3">The sequence shown here is derived from an EMBL/GenBank/DDBJ whole genome shotgun (WGS) entry which is preliminary data.</text>
</comment>
<feature type="compositionally biased region" description="Basic and acidic residues" evidence="2">
    <location>
        <begin position="84"/>
        <end position="93"/>
    </location>
</feature>
<dbReference type="RefSeq" id="XP_067174111.1">
    <property type="nucleotide sequence ID" value="XM_067318006.1"/>
</dbReference>
<feature type="region of interest" description="Disordered" evidence="2">
    <location>
        <begin position="126"/>
        <end position="271"/>
    </location>
</feature>
<dbReference type="AlphaFoldDB" id="A0A836G108"/>